<accession>A0A5B8SR26</accession>
<keyword evidence="3" id="KW-1185">Reference proteome</keyword>
<dbReference type="AlphaFoldDB" id="A0A5B8SR26"/>
<feature type="compositionally biased region" description="Basic and acidic residues" evidence="1">
    <location>
        <begin position="13"/>
        <end position="46"/>
    </location>
</feature>
<dbReference type="EMBL" id="CP042382">
    <property type="protein sequence ID" value="QEA38694.1"/>
    <property type="molecule type" value="Genomic_DNA"/>
</dbReference>
<proteinExistence type="predicted"/>
<evidence type="ECO:0000313" key="2">
    <source>
        <dbReference type="EMBL" id="QEA38694.1"/>
    </source>
</evidence>
<protein>
    <submittedName>
        <fullName evidence="2">Uncharacterized protein</fullName>
    </submittedName>
</protein>
<evidence type="ECO:0000256" key="1">
    <source>
        <dbReference type="SAM" id="MobiDB-lite"/>
    </source>
</evidence>
<name>A0A5B8SR26_9GAMM</name>
<dbReference type="KEGG" id="paur:FGL86_06125"/>
<reference evidence="2 3" key="1">
    <citation type="submission" date="2019-06" db="EMBL/GenBank/DDBJ databases">
        <title>Genome analyses of bacteria isolated from kimchi.</title>
        <authorList>
            <person name="Lee S."/>
            <person name="Ahn S."/>
            <person name="Roh S."/>
        </authorList>
    </citation>
    <scope>NUCLEOTIDE SEQUENCE [LARGE SCALE GENOMIC DNA]</scope>
    <source>
        <strain evidence="2 3">CBA4606</strain>
    </source>
</reference>
<dbReference type="RefSeq" id="WP_147183754.1">
    <property type="nucleotide sequence ID" value="NZ_CP042382.1"/>
</dbReference>
<gene>
    <name evidence="2" type="ORF">FGL86_06125</name>
</gene>
<feature type="region of interest" description="Disordered" evidence="1">
    <location>
        <begin position="1"/>
        <end position="105"/>
    </location>
</feature>
<organism evidence="2 3">
    <name type="scientific">Pistricoccus aurantiacus</name>
    <dbReference type="NCBI Taxonomy" id="1883414"/>
    <lineage>
        <taxon>Bacteria</taxon>
        <taxon>Pseudomonadati</taxon>
        <taxon>Pseudomonadota</taxon>
        <taxon>Gammaproteobacteria</taxon>
        <taxon>Oceanospirillales</taxon>
        <taxon>Halomonadaceae</taxon>
        <taxon>Pistricoccus</taxon>
    </lineage>
</organism>
<sequence>MSESNRIDTGSLPKDEKEIKKQTEDARQIIDKDKLARDDESKKTDPATHGSGLPLMSDGSAGEASNGPATPGHRAGATRDKATATDAADEKPSKGSADKKFDGAD</sequence>
<dbReference type="OrthoDB" id="9929546at2"/>
<dbReference type="Proteomes" id="UP000321272">
    <property type="component" value="Chromosome"/>
</dbReference>
<evidence type="ECO:0000313" key="3">
    <source>
        <dbReference type="Proteomes" id="UP000321272"/>
    </source>
</evidence>
<feature type="compositionally biased region" description="Basic and acidic residues" evidence="1">
    <location>
        <begin position="77"/>
        <end position="105"/>
    </location>
</feature>